<dbReference type="EMBL" id="UINC01118403">
    <property type="protein sequence ID" value="SVC91501.1"/>
    <property type="molecule type" value="Genomic_DNA"/>
</dbReference>
<organism evidence="1">
    <name type="scientific">marine metagenome</name>
    <dbReference type="NCBI Taxonomy" id="408172"/>
    <lineage>
        <taxon>unclassified sequences</taxon>
        <taxon>metagenomes</taxon>
        <taxon>ecological metagenomes</taxon>
    </lineage>
</organism>
<gene>
    <name evidence="1" type="ORF">METZ01_LOCUS344355</name>
</gene>
<reference evidence="1" key="1">
    <citation type="submission" date="2018-05" db="EMBL/GenBank/DDBJ databases">
        <authorList>
            <person name="Lanie J.A."/>
            <person name="Ng W.-L."/>
            <person name="Kazmierczak K.M."/>
            <person name="Andrzejewski T.M."/>
            <person name="Davidsen T.M."/>
            <person name="Wayne K.J."/>
            <person name="Tettelin H."/>
            <person name="Glass J.I."/>
            <person name="Rusch D."/>
            <person name="Podicherti R."/>
            <person name="Tsui H.-C.T."/>
            <person name="Winkler M.E."/>
        </authorList>
    </citation>
    <scope>NUCLEOTIDE SEQUENCE</scope>
</reference>
<accession>A0A382R4I3</accession>
<name>A0A382R4I3_9ZZZZ</name>
<sequence>MQMQNLFGLDLKMNEFELLEII</sequence>
<protein>
    <submittedName>
        <fullName evidence="1">Uncharacterized protein</fullName>
    </submittedName>
</protein>
<evidence type="ECO:0000313" key="1">
    <source>
        <dbReference type="EMBL" id="SVC91501.1"/>
    </source>
</evidence>
<proteinExistence type="predicted"/>
<dbReference type="AlphaFoldDB" id="A0A382R4I3"/>